<sequence>MKNDLEWRLINDGARSGACNMATDHAILNACNEGKAPATLRLYGWSRPSITVGYSQDWRLCVDLDRCRKMEVEVVQRPTGGRAMVHQNEISYSVIAPIPHSQFPSNLRGAFQEISSGLIHSLQLMGLEHAQSADGLQELQRTGTRNKSSSFRSPACFASINHFEISVKARKLIGGAQRRFKQAFLQQGSILIDHDALFSNSFFCFSSDEERDVNLKILQDKSITLQEAMDKTMSYEEALPYFIAGFKNKFPGNWEERALTPYEQSLAECRMNEPDWIA</sequence>
<dbReference type="PANTHER" id="PTHR43679:SF2">
    <property type="entry name" value="OCTANOYL-[GCVH]:PROTEIN N-OCTANOYLTRANSFERASE"/>
    <property type="match status" value="1"/>
</dbReference>
<keyword evidence="2" id="KW-0436">Ligase</keyword>
<dbReference type="PROSITE" id="PS51733">
    <property type="entry name" value="BPL_LPL_CATALYTIC"/>
    <property type="match status" value="1"/>
</dbReference>
<dbReference type="Proteomes" id="UP000594464">
    <property type="component" value="Chromosome"/>
</dbReference>
<dbReference type="InterPro" id="IPR050664">
    <property type="entry name" value="Octanoyltrans_LipM/LipL"/>
</dbReference>
<protein>
    <submittedName>
        <fullName evidence="2">Lipoate--protein ligase family protein</fullName>
    </submittedName>
</protein>
<dbReference type="PANTHER" id="PTHR43679">
    <property type="entry name" value="OCTANOYLTRANSFERASE LIPM-RELATED"/>
    <property type="match status" value="1"/>
</dbReference>
<gene>
    <name evidence="2" type="ORF">G3M78_14955</name>
</gene>
<dbReference type="SUPFAM" id="SSF55681">
    <property type="entry name" value="Class II aaRS and biotin synthetases"/>
    <property type="match status" value="1"/>
</dbReference>
<evidence type="ECO:0000313" key="3">
    <source>
        <dbReference type="Proteomes" id="UP000594464"/>
    </source>
</evidence>
<organism evidence="2 3">
    <name type="scientific">Candidatus Nitrohelix vancouverensis</name>
    <dbReference type="NCBI Taxonomy" id="2705534"/>
    <lineage>
        <taxon>Bacteria</taxon>
        <taxon>Pseudomonadati</taxon>
        <taxon>Nitrospinota/Tectimicrobiota group</taxon>
        <taxon>Nitrospinota</taxon>
        <taxon>Nitrospinia</taxon>
        <taxon>Nitrospinales</taxon>
        <taxon>Nitrospinaceae</taxon>
        <taxon>Candidatus Nitrohelix</taxon>
    </lineage>
</organism>
<accession>A0A7T0C4V7</accession>
<dbReference type="EMBL" id="CP048620">
    <property type="protein sequence ID" value="QPJ66632.1"/>
    <property type="molecule type" value="Genomic_DNA"/>
</dbReference>
<reference evidence="3" key="1">
    <citation type="submission" date="2020-02" db="EMBL/GenBank/DDBJ databases">
        <title>Genomic and physiological characterization of two novel Nitrospinaceae genera.</title>
        <authorList>
            <person name="Mueller A.J."/>
            <person name="Jung M.-Y."/>
            <person name="Strachan C.R."/>
            <person name="Herbold C.W."/>
            <person name="Kirkegaard R.H."/>
            <person name="Daims H."/>
        </authorList>
    </citation>
    <scope>NUCLEOTIDE SEQUENCE [LARGE SCALE GENOMIC DNA]</scope>
</reference>
<name>A0A7T0C4V7_9BACT</name>
<feature type="domain" description="BPL/LPL catalytic" evidence="1">
    <location>
        <begin position="34"/>
        <end position="254"/>
    </location>
</feature>
<evidence type="ECO:0000313" key="2">
    <source>
        <dbReference type="EMBL" id="QPJ66632.1"/>
    </source>
</evidence>
<dbReference type="InterPro" id="IPR045864">
    <property type="entry name" value="aa-tRNA-synth_II/BPL/LPL"/>
</dbReference>
<dbReference type="GO" id="GO:0016874">
    <property type="term" value="F:ligase activity"/>
    <property type="evidence" value="ECO:0007669"/>
    <property type="project" value="UniProtKB-KW"/>
</dbReference>
<dbReference type="InterPro" id="IPR004143">
    <property type="entry name" value="BPL_LPL_catalytic"/>
</dbReference>
<dbReference type="Gene3D" id="3.30.930.10">
    <property type="entry name" value="Bira Bifunctional Protein, Domain 2"/>
    <property type="match status" value="1"/>
</dbReference>
<dbReference type="Pfam" id="PF21948">
    <property type="entry name" value="LplA-B_cat"/>
    <property type="match status" value="1"/>
</dbReference>
<proteinExistence type="predicted"/>
<dbReference type="KEGG" id="nva:G3M78_14955"/>
<dbReference type="AlphaFoldDB" id="A0A7T0C4V7"/>
<evidence type="ECO:0000259" key="1">
    <source>
        <dbReference type="PROSITE" id="PS51733"/>
    </source>
</evidence>